<protein>
    <submittedName>
        <fullName evidence="2">Uncharacterized protein</fullName>
    </submittedName>
</protein>
<name>A0A3M2RZU0_9HYPO</name>
<dbReference type="AlphaFoldDB" id="A0A3M2RZU0"/>
<organism evidence="2 3">
    <name type="scientific">Fusarium kuroshium</name>
    <dbReference type="NCBI Taxonomy" id="2010991"/>
    <lineage>
        <taxon>Eukaryota</taxon>
        <taxon>Fungi</taxon>
        <taxon>Dikarya</taxon>
        <taxon>Ascomycota</taxon>
        <taxon>Pezizomycotina</taxon>
        <taxon>Sordariomycetes</taxon>
        <taxon>Hypocreomycetidae</taxon>
        <taxon>Hypocreales</taxon>
        <taxon>Nectriaceae</taxon>
        <taxon>Fusarium</taxon>
        <taxon>Fusarium solani species complex</taxon>
    </lineage>
</organism>
<dbReference type="Proteomes" id="UP000277212">
    <property type="component" value="Unassembled WGS sequence"/>
</dbReference>
<gene>
    <name evidence="2" type="ORF">CDV36_009553</name>
</gene>
<evidence type="ECO:0000256" key="1">
    <source>
        <dbReference type="SAM" id="MobiDB-lite"/>
    </source>
</evidence>
<dbReference type="EMBL" id="NKUJ01000189">
    <property type="protein sequence ID" value="RMJ10830.1"/>
    <property type="molecule type" value="Genomic_DNA"/>
</dbReference>
<accession>A0A3M2RZU0</accession>
<sequence>MTTTPWRLAGQCWTWTEAGHSGEAAFSRFFFPSRKELTQEPCPALSVRVTSLIEDTTPEAPEDLSRGRAYKPRPPRTTHDTALSS</sequence>
<feature type="region of interest" description="Disordered" evidence="1">
    <location>
        <begin position="53"/>
        <end position="85"/>
    </location>
</feature>
<evidence type="ECO:0000313" key="3">
    <source>
        <dbReference type="Proteomes" id="UP000277212"/>
    </source>
</evidence>
<keyword evidence="3" id="KW-1185">Reference proteome</keyword>
<evidence type="ECO:0000313" key="2">
    <source>
        <dbReference type="EMBL" id="RMJ10830.1"/>
    </source>
</evidence>
<comment type="caution">
    <text evidence="2">The sequence shown here is derived from an EMBL/GenBank/DDBJ whole genome shotgun (WGS) entry which is preliminary data.</text>
</comment>
<proteinExistence type="predicted"/>
<reference evidence="2 3" key="1">
    <citation type="submission" date="2017-06" db="EMBL/GenBank/DDBJ databases">
        <title>Comparative genomic analysis of Ambrosia Fusariam Clade fungi.</title>
        <authorList>
            <person name="Stajich J.E."/>
            <person name="Carrillo J."/>
            <person name="Kijimoto T."/>
            <person name="Eskalen A."/>
            <person name="O'Donnell K."/>
            <person name="Kasson M."/>
        </authorList>
    </citation>
    <scope>NUCLEOTIDE SEQUENCE [LARGE SCALE GENOMIC DNA]</scope>
    <source>
        <strain evidence="2">UCR3666</strain>
    </source>
</reference>